<feature type="domain" description="Nitroreductase" evidence="3">
    <location>
        <begin position="80"/>
        <end position="166"/>
    </location>
</feature>
<dbReference type="Pfam" id="PF00881">
    <property type="entry name" value="Nitroreductase"/>
    <property type="match status" value="2"/>
</dbReference>
<evidence type="ECO:0000256" key="2">
    <source>
        <dbReference type="ARBA" id="ARBA00023002"/>
    </source>
</evidence>
<name>A0A7V5CTV2_9BACT</name>
<dbReference type="InterPro" id="IPR000415">
    <property type="entry name" value="Nitroreductase-like"/>
</dbReference>
<keyword evidence="2" id="KW-0560">Oxidoreductase</keyword>
<dbReference type="CDD" id="cd02138">
    <property type="entry name" value="TdsD-like"/>
    <property type="match status" value="1"/>
</dbReference>
<dbReference type="SUPFAM" id="SSF55469">
    <property type="entry name" value="FMN-dependent nitroreductase-like"/>
    <property type="match status" value="1"/>
</dbReference>
<dbReference type="AlphaFoldDB" id="A0A7V5CTV2"/>
<comment type="caution">
    <text evidence="4">The sequence shown here is derived from an EMBL/GenBank/DDBJ whole genome shotgun (WGS) entry which is preliminary data.</text>
</comment>
<dbReference type="InterPro" id="IPR029479">
    <property type="entry name" value="Nitroreductase"/>
</dbReference>
<evidence type="ECO:0000256" key="1">
    <source>
        <dbReference type="ARBA" id="ARBA00007118"/>
    </source>
</evidence>
<evidence type="ECO:0000259" key="3">
    <source>
        <dbReference type="Pfam" id="PF00881"/>
    </source>
</evidence>
<dbReference type="GO" id="GO:0016491">
    <property type="term" value="F:oxidoreductase activity"/>
    <property type="evidence" value="ECO:0007669"/>
    <property type="project" value="UniProtKB-KW"/>
</dbReference>
<protein>
    <submittedName>
        <fullName evidence="4">Nitroreductase</fullName>
    </submittedName>
</protein>
<dbReference type="EMBL" id="DTKL01000072">
    <property type="protein sequence ID" value="HGY95308.1"/>
    <property type="molecule type" value="Genomic_DNA"/>
</dbReference>
<dbReference type="Gene3D" id="3.40.109.10">
    <property type="entry name" value="NADH Oxidase"/>
    <property type="match status" value="1"/>
</dbReference>
<comment type="similarity">
    <text evidence="1">Belongs to the nitroreductase family.</text>
</comment>
<organism evidence="4">
    <name type="scientific">Acidobacterium capsulatum</name>
    <dbReference type="NCBI Taxonomy" id="33075"/>
    <lineage>
        <taxon>Bacteria</taxon>
        <taxon>Pseudomonadati</taxon>
        <taxon>Acidobacteriota</taxon>
        <taxon>Terriglobia</taxon>
        <taxon>Terriglobales</taxon>
        <taxon>Acidobacteriaceae</taxon>
        <taxon>Acidobacterium</taxon>
    </lineage>
</organism>
<feature type="domain" description="Nitroreductase" evidence="3">
    <location>
        <begin position="25"/>
        <end position="78"/>
    </location>
</feature>
<dbReference type="PANTHER" id="PTHR43673:SF10">
    <property type="entry name" value="NADH DEHYDROGENASE_NAD(P)H NITROREDUCTASE XCC3605-RELATED"/>
    <property type="match status" value="1"/>
</dbReference>
<sequence length="204" mass="22865">MELKAWDDKHKHAPAVDGVHELFLHRWSPRAFAAKPVSREDLRKLFEAARWSASSYNEQPWRFVVGVKGDATYQKIYDTLVEFNQQWAGHAPVLILSAGRKQFSHNGTPNPYGLYDTGAATALLMLQATHLGLHAHSMGGFDHEKARAAFGIPENFDIGAVTAVGYLGDPETLPESMREQEKMPRGRKPLEEIVFSDWEKPAAL</sequence>
<accession>A0A7V5CTV2</accession>
<reference evidence="4" key="1">
    <citation type="journal article" date="2020" name="mSystems">
        <title>Genome- and Community-Level Interaction Insights into Carbon Utilization and Element Cycling Functions of Hydrothermarchaeota in Hydrothermal Sediment.</title>
        <authorList>
            <person name="Zhou Z."/>
            <person name="Liu Y."/>
            <person name="Xu W."/>
            <person name="Pan J."/>
            <person name="Luo Z.H."/>
            <person name="Li M."/>
        </authorList>
    </citation>
    <scope>NUCLEOTIDE SEQUENCE [LARGE SCALE GENOMIC DNA]</scope>
    <source>
        <strain evidence="4">SpSt-855</strain>
    </source>
</reference>
<evidence type="ECO:0000313" key="4">
    <source>
        <dbReference type="EMBL" id="HGY95308.1"/>
    </source>
</evidence>
<proteinExistence type="inferred from homology"/>
<dbReference type="PANTHER" id="PTHR43673">
    <property type="entry name" value="NAD(P)H NITROREDUCTASE YDGI-RELATED"/>
    <property type="match status" value="1"/>
</dbReference>
<gene>
    <name evidence="4" type="ORF">ENW50_11590</name>
</gene>